<dbReference type="OrthoDB" id="312017at2759"/>
<feature type="compositionally biased region" description="Low complexity" evidence="1">
    <location>
        <begin position="8"/>
        <end position="29"/>
    </location>
</feature>
<evidence type="ECO:0000313" key="3">
    <source>
        <dbReference type="Proteomes" id="UP000689195"/>
    </source>
</evidence>
<keyword evidence="3" id="KW-1185">Reference proteome</keyword>
<feature type="compositionally biased region" description="Low complexity" evidence="1">
    <location>
        <begin position="115"/>
        <end position="136"/>
    </location>
</feature>
<gene>
    <name evidence="2" type="ORF">PPENT_87.1.T0080424</name>
</gene>
<feature type="region of interest" description="Disordered" evidence="1">
    <location>
        <begin position="1"/>
        <end position="29"/>
    </location>
</feature>
<feature type="region of interest" description="Disordered" evidence="1">
    <location>
        <begin position="42"/>
        <end position="64"/>
    </location>
</feature>
<dbReference type="EMBL" id="CAJJDO010000008">
    <property type="protein sequence ID" value="CAD8140044.1"/>
    <property type="molecule type" value="Genomic_DNA"/>
</dbReference>
<feature type="compositionally biased region" description="Polar residues" evidence="1">
    <location>
        <begin position="42"/>
        <end position="59"/>
    </location>
</feature>
<feature type="region of interest" description="Disordered" evidence="1">
    <location>
        <begin position="81"/>
        <end position="136"/>
    </location>
</feature>
<name>A0A8S1SNK6_9CILI</name>
<feature type="region of interest" description="Disordered" evidence="1">
    <location>
        <begin position="358"/>
        <end position="444"/>
    </location>
</feature>
<organism evidence="2 3">
    <name type="scientific">Paramecium pentaurelia</name>
    <dbReference type="NCBI Taxonomy" id="43138"/>
    <lineage>
        <taxon>Eukaryota</taxon>
        <taxon>Sar</taxon>
        <taxon>Alveolata</taxon>
        <taxon>Ciliophora</taxon>
        <taxon>Intramacronucleata</taxon>
        <taxon>Oligohymenophorea</taxon>
        <taxon>Peniculida</taxon>
        <taxon>Parameciidae</taxon>
        <taxon>Paramecium</taxon>
    </lineage>
</organism>
<evidence type="ECO:0000256" key="1">
    <source>
        <dbReference type="SAM" id="MobiDB-lite"/>
    </source>
</evidence>
<accession>A0A8S1SNK6</accession>
<sequence length="763" mass="86758">MSKITNLSSQTSSQIESSSQNFQSQNNQRIIQEEFSQMETQIKNGEGNNYIQQYSSNGGNIDKNINDQRKRELESIKFDCSNEQNHQSKRSDGNIQSMRQDDQMEEDNTYEGEMQTQSQSQQHAQTSSSSQQTSYQTQTIVTKTITTSHRIQQSEDQGQFDAAEYEMMNGQGNVEGEVYESASAQYKYGGYNLQADHAKLGGGLMLNKYNFSDASLKEKQFNSSAGKVQMACEAAMVAALRRQEEAAAIGGGMASWELQMKAMAELKAQYQLSAKITVKQRSFLMYGYGFKGKDGKPQKCDDEDLSKKKCDDEDLNKLKCDDEEINKNKCDDVEQEKPKQGLNFAVCEAECIEKPKKKKPEDLTNAPQDPEEFSKKKKPEEPEEKPCDPEEFSKKKKPNGPEEKPCDPEEFSKKKKPASEQKICSPEDLSKSKNTPRIQSPDRYFQPRSEDFIRLMPKSPQQIVYPVSSVRSIIMPKFVACEPVQVAKQPMLTQCLSVRQPLVIQEEPASFVAVQPVQQQLRTVQPQFVQQQAIIQPVIQQQQVVQVQEMQPLQQVMMVQPTQKIETYSQQHIQVQQPHFISQNVQLKGQQPQYATTQTVQMMTQQPNLVVAQPQQVASVAQPVVLMQGIQQEMFSSVAVQQQIVTNTQLIQQDALSPIRQQQIIQQPQVVLQPSQQQQTMFIQTQPILQQNVQMQQSVLQIQPQQTIQQVQQIPQVTSPLRQQSLVLQPQLQYNTQPLELLQRSQSPVGQQQFKFQTVLHKG</sequence>
<dbReference type="AlphaFoldDB" id="A0A8S1SNK6"/>
<evidence type="ECO:0000313" key="2">
    <source>
        <dbReference type="EMBL" id="CAD8140044.1"/>
    </source>
</evidence>
<protein>
    <submittedName>
        <fullName evidence="2">Uncharacterized protein</fullName>
    </submittedName>
</protein>
<feature type="compositionally biased region" description="Basic and acidic residues" evidence="1">
    <location>
        <begin position="372"/>
        <end position="412"/>
    </location>
</feature>
<comment type="caution">
    <text evidence="2">The sequence shown here is derived from an EMBL/GenBank/DDBJ whole genome shotgun (WGS) entry which is preliminary data.</text>
</comment>
<dbReference type="Proteomes" id="UP000689195">
    <property type="component" value="Unassembled WGS sequence"/>
</dbReference>
<reference evidence="2" key="1">
    <citation type="submission" date="2021-01" db="EMBL/GenBank/DDBJ databases">
        <authorList>
            <consortium name="Genoscope - CEA"/>
            <person name="William W."/>
        </authorList>
    </citation>
    <scope>NUCLEOTIDE SEQUENCE</scope>
</reference>
<proteinExistence type="predicted"/>